<evidence type="ECO:0000256" key="1">
    <source>
        <dbReference type="ARBA" id="ARBA00001965"/>
    </source>
</evidence>
<protein>
    <submittedName>
        <fullName evidence="3">Rubredoxin</fullName>
    </submittedName>
</protein>
<organism evidence="3 4">
    <name type="scientific">Clostridium boliviensis</name>
    <dbReference type="NCBI Taxonomy" id="318465"/>
    <lineage>
        <taxon>Bacteria</taxon>
        <taxon>Bacillati</taxon>
        <taxon>Bacillota</taxon>
        <taxon>Clostridia</taxon>
        <taxon>Eubacteriales</taxon>
        <taxon>Clostridiaceae</taxon>
        <taxon>Clostridium</taxon>
    </lineage>
</organism>
<feature type="domain" description="Rubredoxin-like" evidence="2">
    <location>
        <begin position="1"/>
        <end position="35"/>
    </location>
</feature>
<proteinExistence type="predicted"/>
<keyword evidence="4" id="KW-1185">Reference proteome</keyword>
<dbReference type="PROSITE" id="PS50903">
    <property type="entry name" value="RUBREDOXIN_LIKE"/>
    <property type="match status" value="1"/>
</dbReference>
<comment type="cofactor">
    <cofactor evidence="1">
        <name>Fe(3+)</name>
        <dbReference type="ChEBI" id="CHEBI:29034"/>
    </cofactor>
</comment>
<evidence type="ECO:0000259" key="2">
    <source>
        <dbReference type="PROSITE" id="PS50903"/>
    </source>
</evidence>
<dbReference type="EMBL" id="JAWONS010000011">
    <property type="protein sequence ID" value="MDW2796102.1"/>
    <property type="molecule type" value="Genomic_DNA"/>
</dbReference>
<name>A0ABU4GGG9_9CLOT</name>
<comment type="caution">
    <text evidence="3">The sequence shown here is derived from an EMBL/GenBank/DDBJ whole genome shotgun (WGS) entry which is preliminary data.</text>
</comment>
<accession>A0ABU4GGG9</accession>
<reference evidence="3 4" key="1">
    <citation type="submission" date="2023-10" db="EMBL/GenBank/DDBJ databases">
        <title>A novel Glycoside Hydrolase 43-Like Enzyme from Clostrdium boliviensis is an Endo-xylanase, and a Candidate for Xylooligosaccharides Production from Different Xylan Substrates.</title>
        <authorList>
            <person name="Alvarez M.T."/>
            <person name="Rocabado-Villegas L.R."/>
            <person name="Salas-Veizaga D.M."/>
            <person name="Linares-Pasten J.A."/>
            <person name="Gudmundsdottir E.E."/>
            <person name="Hreggvidsson G.O."/>
            <person name="Adlercreutz P."/>
            <person name="Nordberg Karlsson E."/>
        </authorList>
    </citation>
    <scope>NUCLEOTIDE SEQUENCE [LARGE SCALE GENOMIC DNA]</scope>
    <source>
        <strain evidence="3 4">E-1</strain>
    </source>
</reference>
<dbReference type="Proteomes" id="UP001276854">
    <property type="component" value="Unassembled WGS sequence"/>
</dbReference>
<gene>
    <name evidence="3" type="ORF">RZO55_00685</name>
</gene>
<dbReference type="InterPro" id="IPR048574">
    <property type="entry name" value="RUBY_RBDX"/>
</dbReference>
<evidence type="ECO:0000313" key="3">
    <source>
        <dbReference type="EMBL" id="MDW2796102.1"/>
    </source>
</evidence>
<dbReference type="RefSeq" id="WP_318062377.1">
    <property type="nucleotide sequence ID" value="NZ_JAWONS010000011.1"/>
</dbReference>
<dbReference type="Gene3D" id="2.20.28.10">
    <property type="match status" value="1"/>
</dbReference>
<dbReference type="Pfam" id="PF21349">
    <property type="entry name" value="RUBY_RBDX"/>
    <property type="match status" value="1"/>
</dbReference>
<dbReference type="SUPFAM" id="SSF57802">
    <property type="entry name" value="Rubredoxin-like"/>
    <property type="match status" value="1"/>
</dbReference>
<dbReference type="InterPro" id="IPR024934">
    <property type="entry name" value="Rubredoxin-like_dom"/>
</dbReference>
<sequence length="110" mass="12554">MKLFKCTVCGYVYEGETPPEVCPKCRVGAEKFEELSEEDAEKIYRSDRTNAIHMEVITLAEKMIELCKEGIEDNLDPKCVSAFTQAKDEAWTIKQRSKTELAGHMKLGKY</sequence>
<evidence type="ECO:0000313" key="4">
    <source>
        <dbReference type="Proteomes" id="UP001276854"/>
    </source>
</evidence>